<dbReference type="GO" id="GO:0046872">
    <property type="term" value="F:metal ion binding"/>
    <property type="evidence" value="ECO:0007669"/>
    <property type="project" value="UniProtKB-KW"/>
</dbReference>
<feature type="domain" description="Radical SAM core" evidence="7">
    <location>
        <begin position="4"/>
        <end position="218"/>
    </location>
</feature>
<dbReference type="InterPro" id="IPR058240">
    <property type="entry name" value="rSAM_sf"/>
</dbReference>
<keyword evidence="5" id="KW-0408">Iron</keyword>
<dbReference type="GO" id="GO:0051539">
    <property type="term" value="F:4 iron, 4 sulfur cluster binding"/>
    <property type="evidence" value="ECO:0007669"/>
    <property type="project" value="UniProtKB-KW"/>
</dbReference>
<dbReference type="GO" id="GO:0003824">
    <property type="term" value="F:catalytic activity"/>
    <property type="evidence" value="ECO:0007669"/>
    <property type="project" value="InterPro"/>
</dbReference>
<keyword evidence="6" id="KW-0411">Iron-sulfur</keyword>
<dbReference type="InterPro" id="IPR007197">
    <property type="entry name" value="rSAM"/>
</dbReference>
<organism evidence="8 9">
    <name type="scientific">Acidianus hospitalis</name>
    <dbReference type="NCBI Taxonomy" id="563177"/>
    <lineage>
        <taxon>Archaea</taxon>
        <taxon>Thermoproteota</taxon>
        <taxon>Thermoprotei</taxon>
        <taxon>Sulfolobales</taxon>
        <taxon>Sulfolobaceae</taxon>
        <taxon>Acidianus</taxon>
    </lineage>
</organism>
<evidence type="ECO:0000256" key="2">
    <source>
        <dbReference type="ARBA" id="ARBA00022485"/>
    </source>
</evidence>
<dbReference type="SFLD" id="SFLDG01067">
    <property type="entry name" value="SPASM/twitch_domain_containing"/>
    <property type="match status" value="1"/>
</dbReference>
<evidence type="ECO:0000313" key="8">
    <source>
        <dbReference type="EMBL" id="PVU75048.1"/>
    </source>
</evidence>
<dbReference type="NCBIfam" id="TIGR04053">
    <property type="entry name" value="TIGR04053 family radical SAM/SPASM domain-containing protein"/>
    <property type="match status" value="1"/>
</dbReference>
<accession>A0A2T9X4M9</accession>
<proteinExistence type="predicted"/>
<comment type="cofactor">
    <cofactor evidence="1">
        <name>[4Fe-4S] cluster</name>
        <dbReference type="ChEBI" id="CHEBI:49883"/>
    </cofactor>
</comment>
<dbReference type="PROSITE" id="PS51918">
    <property type="entry name" value="RADICAL_SAM"/>
    <property type="match status" value="1"/>
</dbReference>
<dbReference type="InterPro" id="IPR013785">
    <property type="entry name" value="Aldolase_TIM"/>
</dbReference>
<dbReference type="InterPro" id="IPR023885">
    <property type="entry name" value="4Fe4S-binding_SPASM_dom"/>
</dbReference>
<evidence type="ECO:0000259" key="7">
    <source>
        <dbReference type="PROSITE" id="PS51918"/>
    </source>
</evidence>
<dbReference type="PANTHER" id="PTHR11228">
    <property type="entry name" value="RADICAL SAM DOMAIN PROTEIN"/>
    <property type="match status" value="1"/>
</dbReference>
<evidence type="ECO:0000256" key="4">
    <source>
        <dbReference type="ARBA" id="ARBA00022723"/>
    </source>
</evidence>
<dbReference type="InterPro" id="IPR050377">
    <property type="entry name" value="Radical_SAM_PqqE_MftC-like"/>
</dbReference>
<dbReference type="Proteomes" id="UP000245638">
    <property type="component" value="Unassembled WGS sequence"/>
</dbReference>
<comment type="caution">
    <text evidence="8">The sequence shown here is derived from an EMBL/GenBank/DDBJ whole genome shotgun (WGS) entry which is preliminary data.</text>
</comment>
<evidence type="ECO:0000256" key="5">
    <source>
        <dbReference type="ARBA" id="ARBA00023004"/>
    </source>
</evidence>
<keyword evidence="2" id="KW-0004">4Fe-4S</keyword>
<dbReference type="PANTHER" id="PTHR11228:SF34">
    <property type="entry name" value="TUNGSTEN-CONTAINING ALDEHYDE FERREDOXIN OXIDOREDUCTASE COFACTOR MODIFYING PROTEIN"/>
    <property type="match status" value="1"/>
</dbReference>
<dbReference type="InterPro" id="IPR006638">
    <property type="entry name" value="Elp3/MiaA/NifB-like_rSAM"/>
</dbReference>
<dbReference type="Pfam" id="PF04055">
    <property type="entry name" value="Radical_SAM"/>
    <property type="match status" value="1"/>
</dbReference>
<dbReference type="PIRSF" id="PIRSF037420">
    <property type="entry name" value="PQQ_syn_pqqE"/>
    <property type="match status" value="1"/>
</dbReference>
<dbReference type="EMBL" id="QEFD01000163">
    <property type="protein sequence ID" value="PVU75048.1"/>
    <property type="molecule type" value="Genomic_DNA"/>
</dbReference>
<dbReference type="NCBIfam" id="TIGR04085">
    <property type="entry name" value="rSAM_more_4Fe4S"/>
    <property type="match status" value="1"/>
</dbReference>
<dbReference type="SUPFAM" id="SSF102114">
    <property type="entry name" value="Radical SAM enzymes"/>
    <property type="match status" value="1"/>
</dbReference>
<keyword evidence="3" id="KW-0949">S-adenosyl-L-methionine</keyword>
<dbReference type="InterPro" id="IPR017200">
    <property type="entry name" value="PqqE-like"/>
</dbReference>
<dbReference type="SFLD" id="SFLDS00029">
    <property type="entry name" value="Radical_SAM"/>
    <property type="match status" value="1"/>
</dbReference>
<name>A0A2T9X4M9_9CREN</name>
<keyword evidence="4" id="KW-0479">Metal-binding</keyword>
<dbReference type="CDD" id="cd21123">
    <property type="entry name" value="SPASM_MftC-like"/>
    <property type="match status" value="1"/>
</dbReference>
<protein>
    <submittedName>
        <fullName evidence="8">Radical SAM/SPASM domain-containing protein</fullName>
    </submittedName>
</protein>
<evidence type="ECO:0000256" key="1">
    <source>
        <dbReference type="ARBA" id="ARBA00001966"/>
    </source>
</evidence>
<dbReference type="AlphaFoldDB" id="A0A2T9X4M9"/>
<dbReference type="SMART" id="SM00729">
    <property type="entry name" value="Elp3"/>
    <property type="match status" value="1"/>
</dbReference>
<dbReference type="SFLD" id="SFLDG01386">
    <property type="entry name" value="main_SPASM_domain-containing"/>
    <property type="match status" value="1"/>
</dbReference>
<gene>
    <name evidence="8" type="ORF">DDW13_05550</name>
</gene>
<dbReference type="CDD" id="cd01335">
    <property type="entry name" value="Radical_SAM"/>
    <property type="match status" value="1"/>
</dbReference>
<evidence type="ECO:0000313" key="9">
    <source>
        <dbReference type="Proteomes" id="UP000245638"/>
    </source>
</evidence>
<sequence length="351" mass="39246">MSFERAPHLVFWEVTKACPLACKHCRANAIQNPLPGELTTAEGKKLLEEISTFGKVVVVFTGGDPLSRDDIFELMDYAKQLGLVTSIAPAPSYKLNEDTIRKIKEAGVTYMSISLDGAKPETHDWLRGLTSYKYAINGIKEGLKQGLIVQVNTLIWKGSYPELPQIAKILHDLGVKVWEIFFLIPVGRGSIELDIPKENYKKVVNFLLEVSKYNIVVRTVEGPFFRRAKLEYPKGFEDNELIEELRKLLGKPPKMDVDKSIVPTRDGSGVIFISYDGEIYPSGFLPLSLGNVRKDNIVKIYIESHLLKLIKEGKLKGKCGSCKYVNVCGGSRARAYAIYGDPLEEDPACPY</sequence>
<evidence type="ECO:0000256" key="6">
    <source>
        <dbReference type="ARBA" id="ARBA00023014"/>
    </source>
</evidence>
<evidence type="ECO:0000256" key="3">
    <source>
        <dbReference type="ARBA" id="ARBA00022691"/>
    </source>
</evidence>
<reference evidence="8 9" key="1">
    <citation type="journal article" date="2015" name="Appl. Environ. Microbiol.">
        <title>Nanoarchaeota, Their Sulfolobales Host, and Nanoarchaeota Virus Distribution across Yellowstone National Park Hot Springs.</title>
        <authorList>
            <person name="Munson-McGee J.H."/>
            <person name="Field E.K."/>
            <person name="Bateson M."/>
            <person name="Rooney C."/>
            <person name="Stepanauskas R."/>
            <person name="Young M.J."/>
        </authorList>
    </citation>
    <scope>NUCLEOTIDE SEQUENCE [LARGE SCALE GENOMIC DNA]</scope>
    <source>
        <strain evidence="8">SCGC AC-742_N10</strain>
    </source>
</reference>
<dbReference type="Gene3D" id="3.20.20.70">
    <property type="entry name" value="Aldolase class I"/>
    <property type="match status" value="1"/>
</dbReference>